<dbReference type="SMART" id="SM00271">
    <property type="entry name" value="DnaJ"/>
    <property type="match status" value="1"/>
</dbReference>
<sequence>MYHSRIDKIKPPLDPSFYKLADDEAAFFKAMTGIQDAEDLKRHILSVQAKAYDIFGYPCIRRCAFLNLKISRLPAYKQVLKLGQERRGAILLDMGCCFGNDVRKAVADGWPMQNALASDLRQGFWDAGHELFKTTPEAFPLKFVPGDLFDPAHLAPREPFYEPPSTAVPDIQSLTSLTPLQGHISVIHVSAFFHLFGEDQQQQACKAIASLLSPEPGSTIFGSHIALPNKGFRQRPDTSSETQMFCHDSNSWKELWGQIFEKGSVDVEAQVVEVNRDDINKDADSRVHMLIWYVASLLVCDLDPLILCSAASSYFYLPVDEDEDLQSTDDKSLIQASSSKSNRRAPPHPKTETKAPHQDPIIADILSSDDLYRVLGVERTAKLDTVSLRRAYLRRSRACHPECVFLPVLCNRSSNTRSSKSSDDPEATSAFQKVSVAYEILSNPTSRRVYDRRPASTPYNVFAASATNHAEETFRGVILGIFNEFLDGDLEVIRTLLKTINDINPSLRLGDEGINSVISTLQGIRERALSEIACRACIYALHAEISRLIEVQHAFRQLSYFDLMGRSRLTIQLTRITLSLPIALERAMGDQTQRNVEGGEERSEMLPRQLGLILRGMDGALERMERVLT</sequence>
<dbReference type="InParanoid" id="A0A067N9S3"/>
<feature type="domain" description="J" evidence="6">
    <location>
        <begin position="370"/>
        <end position="454"/>
    </location>
</feature>
<proteinExistence type="inferred from homology"/>
<feature type="region of interest" description="Disordered" evidence="5">
    <location>
        <begin position="327"/>
        <end position="359"/>
    </location>
</feature>
<dbReference type="OrthoDB" id="259708at2759"/>
<evidence type="ECO:0000256" key="4">
    <source>
        <dbReference type="ARBA" id="ARBA00038314"/>
    </source>
</evidence>
<dbReference type="VEuPathDB" id="FungiDB:PLEOSDRAFT_174499"/>
<reference evidence="8" key="1">
    <citation type="journal article" date="2014" name="Proc. Natl. Acad. Sci. U.S.A.">
        <title>Extensive sampling of basidiomycete genomes demonstrates inadequacy of the white-rot/brown-rot paradigm for wood decay fungi.</title>
        <authorList>
            <person name="Riley R."/>
            <person name="Salamov A.A."/>
            <person name="Brown D.W."/>
            <person name="Nagy L.G."/>
            <person name="Floudas D."/>
            <person name="Held B.W."/>
            <person name="Levasseur A."/>
            <person name="Lombard V."/>
            <person name="Morin E."/>
            <person name="Otillar R."/>
            <person name="Lindquist E.A."/>
            <person name="Sun H."/>
            <person name="LaButti K.M."/>
            <person name="Schmutz J."/>
            <person name="Jabbour D."/>
            <person name="Luo H."/>
            <person name="Baker S.E."/>
            <person name="Pisabarro A.G."/>
            <person name="Walton J.D."/>
            <person name="Blanchette R.A."/>
            <person name="Henrissat B."/>
            <person name="Martin F."/>
            <person name="Cullen D."/>
            <person name="Hibbett D.S."/>
            <person name="Grigoriev I.V."/>
        </authorList>
    </citation>
    <scope>NUCLEOTIDE SEQUENCE [LARGE SCALE GENOMIC DNA]</scope>
    <source>
        <strain evidence="8">PC15</strain>
    </source>
</reference>
<comment type="similarity">
    <text evidence="4">Belongs to the class I-like SAM-binding methyltransferase superfamily.</text>
</comment>
<keyword evidence="3" id="KW-0949">S-adenosyl-L-methionine</keyword>
<dbReference type="InterPro" id="IPR001623">
    <property type="entry name" value="DnaJ_domain"/>
</dbReference>
<dbReference type="InterPro" id="IPR051654">
    <property type="entry name" value="Meroterpenoid_MTases"/>
</dbReference>
<dbReference type="PANTHER" id="PTHR35897:SF1">
    <property type="entry name" value="METHYLTRANSFERASE AUSD"/>
    <property type="match status" value="1"/>
</dbReference>
<accession>A0A067N9S3</accession>
<evidence type="ECO:0000259" key="6">
    <source>
        <dbReference type="PROSITE" id="PS50076"/>
    </source>
</evidence>
<dbReference type="CDD" id="cd06257">
    <property type="entry name" value="DnaJ"/>
    <property type="match status" value="1"/>
</dbReference>
<dbReference type="Proteomes" id="UP000027073">
    <property type="component" value="Unassembled WGS sequence"/>
</dbReference>
<keyword evidence="2" id="KW-0808">Transferase</keyword>
<evidence type="ECO:0000313" key="7">
    <source>
        <dbReference type="EMBL" id="KDQ24604.1"/>
    </source>
</evidence>
<dbReference type="Pfam" id="PF00226">
    <property type="entry name" value="DnaJ"/>
    <property type="match status" value="1"/>
</dbReference>
<evidence type="ECO:0000256" key="2">
    <source>
        <dbReference type="ARBA" id="ARBA00022679"/>
    </source>
</evidence>
<evidence type="ECO:0000256" key="3">
    <source>
        <dbReference type="ARBA" id="ARBA00022691"/>
    </source>
</evidence>
<dbReference type="PROSITE" id="PS00636">
    <property type="entry name" value="DNAJ_1"/>
    <property type="match status" value="1"/>
</dbReference>
<dbReference type="SUPFAM" id="SSF46565">
    <property type="entry name" value="Chaperone J-domain"/>
    <property type="match status" value="1"/>
</dbReference>
<evidence type="ECO:0000256" key="1">
    <source>
        <dbReference type="ARBA" id="ARBA00005179"/>
    </source>
</evidence>
<organism evidence="7 8">
    <name type="scientific">Pleurotus ostreatus (strain PC15)</name>
    <name type="common">Oyster mushroom</name>
    <dbReference type="NCBI Taxonomy" id="1137138"/>
    <lineage>
        <taxon>Eukaryota</taxon>
        <taxon>Fungi</taxon>
        <taxon>Dikarya</taxon>
        <taxon>Basidiomycota</taxon>
        <taxon>Agaricomycotina</taxon>
        <taxon>Agaricomycetes</taxon>
        <taxon>Agaricomycetidae</taxon>
        <taxon>Agaricales</taxon>
        <taxon>Pleurotineae</taxon>
        <taxon>Pleurotaceae</taxon>
        <taxon>Pleurotus</taxon>
    </lineage>
</organism>
<dbReference type="AlphaFoldDB" id="A0A067N9S3"/>
<dbReference type="GO" id="GO:0016740">
    <property type="term" value="F:transferase activity"/>
    <property type="evidence" value="ECO:0007669"/>
    <property type="project" value="UniProtKB-KW"/>
</dbReference>
<comment type="pathway">
    <text evidence="1">Secondary metabolite biosynthesis.</text>
</comment>
<evidence type="ECO:0000256" key="5">
    <source>
        <dbReference type="SAM" id="MobiDB-lite"/>
    </source>
</evidence>
<dbReference type="InterPro" id="IPR036869">
    <property type="entry name" value="J_dom_sf"/>
</dbReference>
<protein>
    <recommendedName>
        <fullName evidence="6">J domain-containing protein</fullName>
    </recommendedName>
</protein>
<dbReference type="EMBL" id="KL198011">
    <property type="protein sequence ID" value="KDQ24604.1"/>
    <property type="molecule type" value="Genomic_DNA"/>
</dbReference>
<dbReference type="Gene3D" id="3.40.50.150">
    <property type="entry name" value="Vaccinia Virus protein VP39"/>
    <property type="match status" value="1"/>
</dbReference>
<dbReference type="PROSITE" id="PS50076">
    <property type="entry name" value="DNAJ_2"/>
    <property type="match status" value="1"/>
</dbReference>
<dbReference type="HOGENOM" id="CLU_434832_0_0_1"/>
<dbReference type="PANTHER" id="PTHR35897">
    <property type="entry name" value="METHYLTRANSFERASE AUSD"/>
    <property type="match status" value="1"/>
</dbReference>
<gene>
    <name evidence="7" type="ORF">PLEOSDRAFT_174499</name>
</gene>
<evidence type="ECO:0000313" key="8">
    <source>
        <dbReference type="Proteomes" id="UP000027073"/>
    </source>
</evidence>
<dbReference type="InterPro" id="IPR018253">
    <property type="entry name" value="DnaJ_domain_CS"/>
</dbReference>
<dbReference type="STRING" id="1137138.A0A067N9S3"/>
<dbReference type="SUPFAM" id="SSF53335">
    <property type="entry name" value="S-adenosyl-L-methionine-dependent methyltransferases"/>
    <property type="match status" value="1"/>
</dbReference>
<dbReference type="InterPro" id="IPR029063">
    <property type="entry name" value="SAM-dependent_MTases_sf"/>
</dbReference>
<name>A0A067N9S3_PLEO1</name>
<dbReference type="Gene3D" id="1.10.287.110">
    <property type="entry name" value="DnaJ domain"/>
    <property type="match status" value="1"/>
</dbReference>